<keyword evidence="8" id="KW-0997">Cell inner membrane</keyword>
<dbReference type="InterPro" id="IPR027477">
    <property type="entry name" value="Succ_DH/fumarate_Rdtase_cat_sf"/>
</dbReference>
<comment type="cofactor">
    <cofactor evidence="1 18 19">
        <name>FAD</name>
        <dbReference type="ChEBI" id="CHEBI:57692"/>
    </cofactor>
</comment>
<evidence type="ECO:0000256" key="2">
    <source>
        <dbReference type="ARBA" id="ARBA00004515"/>
    </source>
</evidence>
<dbReference type="InterPro" id="IPR015939">
    <property type="entry name" value="Fum_Rdtase/Succ_DH_flav-like_C"/>
</dbReference>
<feature type="binding site" evidence="18">
    <location>
        <position position="268"/>
    </location>
    <ligand>
        <name>substrate</name>
    </ligand>
</feature>
<name>A0A2X4U088_HAEHA</name>
<evidence type="ECO:0000256" key="18">
    <source>
        <dbReference type="PIRSR" id="PIRSR630664-51"/>
    </source>
</evidence>
<dbReference type="KEGG" id="hhz:NCTC10839_00059"/>
<evidence type="ECO:0000256" key="17">
    <source>
        <dbReference type="PIRSR" id="PIRSR000171-1"/>
    </source>
</evidence>
<dbReference type="GO" id="GO:0009055">
    <property type="term" value="F:electron transfer activity"/>
    <property type="evidence" value="ECO:0007669"/>
    <property type="project" value="TreeGrafter"/>
</dbReference>
<dbReference type="AlphaFoldDB" id="A0A2X4U088"/>
<reference evidence="22 23" key="1">
    <citation type="submission" date="2018-06" db="EMBL/GenBank/DDBJ databases">
        <authorList>
            <consortium name="Pathogen Informatics"/>
            <person name="Doyle S."/>
        </authorList>
    </citation>
    <scope>NUCLEOTIDE SEQUENCE [LARGE SCALE GENOMIC DNA]</scope>
    <source>
        <strain evidence="22 23">NCTC10839</strain>
    </source>
</reference>
<evidence type="ECO:0000256" key="19">
    <source>
        <dbReference type="RuleBase" id="RU362050"/>
    </source>
</evidence>
<evidence type="ECO:0000256" key="1">
    <source>
        <dbReference type="ARBA" id="ARBA00001974"/>
    </source>
</evidence>
<evidence type="ECO:0000256" key="14">
    <source>
        <dbReference type="ARBA" id="ARBA00023136"/>
    </source>
</evidence>
<evidence type="ECO:0000259" key="20">
    <source>
        <dbReference type="Pfam" id="PF00890"/>
    </source>
</evidence>
<dbReference type="InterPro" id="IPR005884">
    <property type="entry name" value="Fum_red_fp"/>
</dbReference>
<dbReference type="PANTHER" id="PTHR11632:SF82">
    <property type="entry name" value="FUMARATE REDUCTASE FLAVOPROTEIN SUBUNIT"/>
    <property type="match status" value="1"/>
</dbReference>
<comment type="similarity">
    <text evidence="3 19">Belongs to the FAD-dependent oxidoreductase 2 family. FRD/SDH subfamily.</text>
</comment>
<evidence type="ECO:0000256" key="8">
    <source>
        <dbReference type="ARBA" id="ARBA00022519"/>
    </source>
</evidence>
<keyword evidence="6 19" id="KW-0813">Transport</keyword>
<feature type="domain" description="Fumarate reductase/succinate dehydrogenase flavoprotein-like C-terminal" evidence="21">
    <location>
        <begin position="477"/>
        <end position="603"/>
    </location>
</feature>
<keyword evidence="7" id="KW-1003">Cell membrane</keyword>
<sequence>MTSLDYPFRVISIFYFLHLLEDIVQTVNVDIAIVGAGGGGLRAAIAAAEANPNLKIALVSKVYPMRSHTVAAEGGAAAVIKEEDSYDKHFQDTVAGGDWLCEQDVVEYFVQHSPVEMTQLERWGCPWSRKADGDVNVRRFGGMKIERTWFAADKTGFHLLHTLFQTSIQYPQIQRFDEHFVLDILVDDGHARGMVAMNMMEGSLVQINANAVVIATGGGCRAFKFNTNGGIVTGDGLSMAYRHGVPLRDMEFVQYHPTGLPNTGILMTEGCRGEGGILVNKDGYRYLQDYGLGPETPIGKPQNKYMELGPRDKVSQAFWQEWRKGNTLKTAKGVDVVHLDLRHLGEKYLHERLPFICELASAYEGVNPVNEPIPVRPVVHYTMGGIEVDFNSETRIKGLFAVGECASSGLHGANRLGSNSLAELVVLGRVAGEYAAQRAVEAQSVNQSAVDAQAKDVITRLEALHKQEGNESWSEIRDEMGSVMEEGCGIYRDQTSMQKAVDKIAELKERYKRIRVADNSSVFNTDVLYTVELGYILDVAQSIANSAIERKESRGAHQRLDYTERDDVNYLKHTLAFYNEDGAPRIEYSPVKITKSQPAKRVYGAEAEAQEVAAKAKEQANG</sequence>
<evidence type="ECO:0000313" key="22">
    <source>
        <dbReference type="EMBL" id="SQH96225.1"/>
    </source>
</evidence>
<feature type="binding site" evidence="18">
    <location>
        <position position="415"/>
    </location>
    <ligand>
        <name>substrate</name>
    </ligand>
</feature>
<dbReference type="PANTHER" id="PTHR11632">
    <property type="entry name" value="SUCCINATE DEHYDROGENASE 2 FLAVOPROTEIN SUBUNIT"/>
    <property type="match status" value="1"/>
</dbReference>
<evidence type="ECO:0000313" key="23">
    <source>
        <dbReference type="Proteomes" id="UP000248808"/>
    </source>
</evidence>
<dbReference type="SUPFAM" id="SSF51905">
    <property type="entry name" value="FAD/NAD(P)-binding domain"/>
    <property type="match status" value="1"/>
</dbReference>
<dbReference type="InterPro" id="IPR003952">
    <property type="entry name" value="FRD_SDH_FAD_BS"/>
</dbReference>
<keyword evidence="14" id="KW-0472">Membrane</keyword>
<dbReference type="FunFam" id="3.50.50.60:FF:000017">
    <property type="entry name" value="Fumarate reductase flavoprotein subunit"/>
    <property type="match status" value="1"/>
</dbReference>
<keyword evidence="11 18" id="KW-0274">FAD</keyword>
<dbReference type="PRINTS" id="PR00368">
    <property type="entry name" value="FADPNR"/>
</dbReference>
<proteinExistence type="inferred from homology"/>
<feature type="binding site" evidence="18">
    <location>
        <position position="380"/>
    </location>
    <ligand>
        <name>substrate</name>
    </ligand>
</feature>
<evidence type="ECO:0000256" key="15">
    <source>
        <dbReference type="ARBA" id="ARBA00034412"/>
    </source>
</evidence>
<keyword evidence="12 19" id="KW-0249">Electron transport</keyword>
<dbReference type="NCBIfam" id="TIGR01812">
    <property type="entry name" value="sdhA_frdA_Gneg"/>
    <property type="match status" value="1"/>
</dbReference>
<evidence type="ECO:0000256" key="4">
    <source>
        <dbReference type="ARBA" id="ARBA00012792"/>
    </source>
</evidence>
<evidence type="ECO:0000256" key="9">
    <source>
        <dbReference type="ARBA" id="ARBA00022630"/>
    </source>
</evidence>
<comment type="subunit">
    <text evidence="19">Part of an enzyme complex containing four subunits: a flavoprotein (FrdA), an iron-sulfur protein (FrdB), and two hydrophobic anchor proteins (FrdC and FrdD).</text>
</comment>
<dbReference type="PROSITE" id="PS00504">
    <property type="entry name" value="FRD_SDH_FAD_BINDING"/>
    <property type="match status" value="1"/>
</dbReference>
<dbReference type="Proteomes" id="UP000248808">
    <property type="component" value="Chromosome 1"/>
</dbReference>
<evidence type="ECO:0000256" key="16">
    <source>
        <dbReference type="ARBA" id="ARBA00049220"/>
    </source>
</evidence>
<dbReference type="GO" id="GO:0009061">
    <property type="term" value="P:anaerobic respiration"/>
    <property type="evidence" value="ECO:0007669"/>
    <property type="project" value="InterPro"/>
</dbReference>
<evidence type="ECO:0000256" key="10">
    <source>
        <dbReference type="ARBA" id="ARBA00022741"/>
    </source>
</evidence>
<dbReference type="Pfam" id="PF00890">
    <property type="entry name" value="FAD_binding_2"/>
    <property type="match status" value="1"/>
</dbReference>
<dbReference type="SUPFAM" id="SSF56425">
    <property type="entry name" value="Succinate dehydrogenase/fumarate reductase flavoprotein, catalytic domain"/>
    <property type="match status" value="1"/>
</dbReference>
<protein>
    <recommendedName>
        <fullName evidence="5 19">Fumarate reductase flavoprotein subunit</fullName>
        <ecNumber evidence="4 19">1.3.5.1</ecNumber>
    </recommendedName>
</protein>
<dbReference type="Gene3D" id="1.20.58.100">
    <property type="entry name" value="Fumarate reductase/succinate dehydrogenase flavoprotein-like, C-terminal domain"/>
    <property type="match status" value="1"/>
</dbReference>
<feature type="binding site" evidence="18">
    <location>
        <position position="256"/>
    </location>
    <ligand>
        <name>substrate</name>
    </ligand>
</feature>
<dbReference type="Pfam" id="PF02910">
    <property type="entry name" value="Succ_DH_flav_C"/>
    <property type="match status" value="1"/>
</dbReference>
<dbReference type="EMBL" id="LS483458">
    <property type="protein sequence ID" value="SQH96225.1"/>
    <property type="molecule type" value="Genomic_DNA"/>
</dbReference>
<feature type="active site" description="Proton acceptor" evidence="17">
    <location>
        <position position="311"/>
    </location>
</feature>
<dbReference type="GO" id="GO:0006113">
    <property type="term" value="P:fermentation"/>
    <property type="evidence" value="ECO:0007669"/>
    <property type="project" value="TreeGrafter"/>
</dbReference>
<feature type="binding site" evidence="18">
    <location>
        <begin position="35"/>
        <end position="40"/>
    </location>
    <ligand>
        <name>FAD</name>
        <dbReference type="ChEBI" id="CHEBI:57692"/>
    </ligand>
</feature>
<dbReference type="Gene3D" id="3.90.700.10">
    <property type="entry name" value="Succinate dehydrogenase/fumarate reductase flavoprotein, catalytic domain"/>
    <property type="match status" value="1"/>
</dbReference>
<evidence type="ECO:0000256" key="3">
    <source>
        <dbReference type="ARBA" id="ARBA00008040"/>
    </source>
</evidence>
<comment type="catalytic activity">
    <reaction evidence="16 19">
        <text>a quinone + succinate = fumarate + a quinol</text>
        <dbReference type="Rhea" id="RHEA:40523"/>
        <dbReference type="ChEBI" id="CHEBI:24646"/>
        <dbReference type="ChEBI" id="CHEBI:29806"/>
        <dbReference type="ChEBI" id="CHEBI:30031"/>
        <dbReference type="ChEBI" id="CHEBI:132124"/>
        <dbReference type="EC" id="1.3.5.1"/>
    </reaction>
</comment>
<keyword evidence="10" id="KW-0547">Nucleotide-binding</keyword>
<comment type="subcellular location">
    <subcellularLocation>
        <location evidence="2">Cell inner membrane</location>
        <topology evidence="2">Peripheral membrane protein</topology>
        <orientation evidence="2">Cytoplasmic side</orientation>
    </subcellularLocation>
</comment>
<evidence type="ECO:0000256" key="7">
    <source>
        <dbReference type="ARBA" id="ARBA00022475"/>
    </source>
</evidence>
<dbReference type="GO" id="GO:0022900">
    <property type="term" value="P:electron transport chain"/>
    <property type="evidence" value="ECO:0007669"/>
    <property type="project" value="UniProtKB-UniRule"/>
</dbReference>
<dbReference type="GO" id="GO:0008177">
    <property type="term" value="F:succinate dehydrogenase (quinone) activity"/>
    <property type="evidence" value="ECO:0007669"/>
    <property type="project" value="UniProtKB-EC"/>
</dbReference>
<feature type="binding site" evidence="18">
    <location>
        <position position="404"/>
    </location>
    <ligand>
        <name>FAD</name>
        <dbReference type="ChEBI" id="CHEBI:57692"/>
    </ligand>
</feature>
<dbReference type="PRINTS" id="PR00411">
    <property type="entry name" value="PNDRDTASEI"/>
</dbReference>
<feature type="binding site" evidence="18">
    <location>
        <position position="235"/>
    </location>
    <ligand>
        <name>FAD</name>
        <dbReference type="ChEBI" id="CHEBI:57692"/>
    </ligand>
</feature>
<dbReference type="FunFam" id="3.90.700.10:FF:000003">
    <property type="entry name" value="Fumarate reductase flavoprotein subunit"/>
    <property type="match status" value="1"/>
</dbReference>
<keyword evidence="13 19" id="KW-0560">Oxidoreductase</keyword>
<dbReference type="GO" id="GO:0005886">
    <property type="term" value="C:plasma membrane"/>
    <property type="evidence" value="ECO:0007669"/>
    <property type="project" value="UniProtKB-SubCell"/>
</dbReference>
<dbReference type="NCBIfam" id="TIGR01176">
    <property type="entry name" value="fum_red_Fp"/>
    <property type="match status" value="1"/>
</dbReference>
<dbReference type="PIRSF" id="PIRSF000171">
    <property type="entry name" value="SDHA_APRA_LASPO"/>
    <property type="match status" value="1"/>
</dbReference>
<evidence type="ECO:0000256" key="11">
    <source>
        <dbReference type="ARBA" id="ARBA00022827"/>
    </source>
</evidence>
<organism evidence="22 23">
    <name type="scientific">Haemophilus haemolyticus</name>
    <dbReference type="NCBI Taxonomy" id="726"/>
    <lineage>
        <taxon>Bacteria</taxon>
        <taxon>Pseudomonadati</taxon>
        <taxon>Pseudomonadota</taxon>
        <taxon>Gammaproteobacteria</taxon>
        <taxon>Pasteurellales</taxon>
        <taxon>Pasteurellaceae</taxon>
        <taxon>Haemophilus</taxon>
    </lineage>
</organism>
<dbReference type="InterPro" id="IPR037099">
    <property type="entry name" value="Fum_R/Succ_DH_flav-like_C_sf"/>
</dbReference>
<comment type="catalytic activity">
    <reaction evidence="15">
        <text>a menaquinone + succinate = a menaquinol + fumarate</text>
        <dbReference type="Rhea" id="RHEA:27834"/>
        <dbReference type="Rhea" id="RHEA-COMP:9537"/>
        <dbReference type="Rhea" id="RHEA-COMP:9539"/>
        <dbReference type="ChEBI" id="CHEBI:16374"/>
        <dbReference type="ChEBI" id="CHEBI:18151"/>
        <dbReference type="ChEBI" id="CHEBI:29806"/>
        <dbReference type="ChEBI" id="CHEBI:30031"/>
        <dbReference type="EC" id="1.3.5.1"/>
    </reaction>
</comment>
<dbReference type="InterPro" id="IPR036188">
    <property type="entry name" value="FAD/NAD-bd_sf"/>
</dbReference>
<dbReference type="SUPFAM" id="SSF46977">
    <property type="entry name" value="Succinate dehydrogenase/fumarate reductase flavoprotein C-terminal domain"/>
    <property type="match status" value="1"/>
</dbReference>
<dbReference type="InterPro" id="IPR014006">
    <property type="entry name" value="Succ_Dhase_FrdA_Gneg"/>
</dbReference>
<evidence type="ECO:0000256" key="12">
    <source>
        <dbReference type="ARBA" id="ARBA00022982"/>
    </source>
</evidence>
<accession>A0A2X4U088</accession>
<dbReference type="NCBIfam" id="NF006686">
    <property type="entry name" value="PRK09231.1"/>
    <property type="match status" value="1"/>
</dbReference>
<dbReference type="Gene3D" id="4.10.80.40">
    <property type="entry name" value="succinate dehydrogenase protein domain"/>
    <property type="match status" value="1"/>
</dbReference>
<keyword evidence="9 18" id="KW-0285">Flavoprotein</keyword>
<dbReference type="InterPro" id="IPR003953">
    <property type="entry name" value="FAD-dep_OxRdtase_2_FAD-bd"/>
</dbReference>
<evidence type="ECO:0000256" key="5">
    <source>
        <dbReference type="ARBA" id="ARBA00014044"/>
    </source>
</evidence>
<evidence type="ECO:0000256" key="6">
    <source>
        <dbReference type="ARBA" id="ARBA00022448"/>
    </source>
</evidence>
<feature type="domain" description="FAD-dependent oxidoreductase 2 FAD-binding" evidence="20">
    <location>
        <begin position="30"/>
        <end position="421"/>
    </location>
</feature>
<dbReference type="GO" id="GO:0050660">
    <property type="term" value="F:flavin adenine dinucleotide binding"/>
    <property type="evidence" value="ECO:0007669"/>
    <property type="project" value="InterPro"/>
</dbReference>
<dbReference type="InterPro" id="IPR030664">
    <property type="entry name" value="SdhA/FrdA/AprA"/>
</dbReference>
<evidence type="ECO:0000256" key="13">
    <source>
        <dbReference type="ARBA" id="ARBA00023002"/>
    </source>
</evidence>
<dbReference type="Gene3D" id="3.50.50.60">
    <property type="entry name" value="FAD/NAD(P)-binding domain"/>
    <property type="match status" value="1"/>
</dbReference>
<feature type="binding site" evidence="18">
    <location>
        <begin position="420"/>
        <end position="421"/>
    </location>
    <ligand>
        <name>FAD</name>
        <dbReference type="ChEBI" id="CHEBI:57692"/>
    </ligand>
</feature>
<dbReference type="EC" id="1.3.5.1" evidence="4 19"/>
<evidence type="ECO:0000259" key="21">
    <source>
        <dbReference type="Pfam" id="PF02910"/>
    </source>
</evidence>
<gene>
    <name evidence="22" type="primary">frdA</name>
    <name evidence="22" type="ORF">NCTC10839_00059</name>
</gene>
<dbReference type="FunFam" id="4.10.80.40:FF:000003">
    <property type="entry name" value="Fumarate reductase flavoprotein subunit"/>
    <property type="match status" value="1"/>
</dbReference>
<dbReference type="FunFam" id="1.20.58.100:FF:000001">
    <property type="entry name" value="Succinate dehydrogenase flavoprotein subunit (SdhA)"/>
    <property type="match status" value="1"/>
</dbReference>
<feature type="binding site" evidence="18">
    <location>
        <begin position="60"/>
        <end position="75"/>
    </location>
    <ligand>
        <name>FAD</name>
        <dbReference type="ChEBI" id="CHEBI:57692"/>
    </ligand>
</feature>